<dbReference type="Gene3D" id="2.40.128.270">
    <property type="match status" value="2"/>
</dbReference>
<dbReference type="Proteomes" id="UP001157160">
    <property type="component" value="Unassembled WGS sequence"/>
</dbReference>
<dbReference type="EMBL" id="BSUL01000001">
    <property type="protein sequence ID" value="GMA29646.1"/>
    <property type="molecule type" value="Genomic_DNA"/>
</dbReference>
<proteinExistence type="predicted"/>
<comment type="caution">
    <text evidence="3">The sequence shown here is derived from an EMBL/GenBank/DDBJ whole genome shotgun (WGS) entry which is preliminary data.</text>
</comment>
<evidence type="ECO:0000259" key="2">
    <source>
        <dbReference type="Pfam" id="PF03724"/>
    </source>
</evidence>
<dbReference type="InterPro" id="IPR005184">
    <property type="entry name" value="DUF306_Meta_HslJ"/>
</dbReference>
<dbReference type="RefSeq" id="WP_284233935.1">
    <property type="nucleotide sequence ID" value="NZ_BSUL01000001.1"/>
</dbReference>
<dbReference type="PANTHER" id="PTHR35535:SF2">
    <property type="entry name" value="DUF306 DOMAIN-CONTAINING PROTEIN"/>
    <property type="match status" value="1"/>
</dbReference>
<keyword evidence="1" id="KW-0732">Signal</keyword>
<dbReference type="AlphaFoldDB" id="A0AA37USY4"/>
<evidence type="ECO:0000256" key="1">
    <source>
        <dbReference type="SAM" id="SignalP"/>
    </source>
</evidence>
<dbReference type="PROSITE" id="PS51257">
    <property type="entry name" value="PROKAR_LIPOPROTEIN"/>
    <property type="match status" value="1"/>
</dbReference>
<dbReference type="InterPro" id="IPR038670">
    <property type="entry name" value="HslJ-like_sf"/>
</dbReference>
<dbReference type="Pfam" id="PF03724">
    <property type="entry name" value="META"/>
    <property type="match status" value="2"/>
</dbReference>
<accession>A0AA37USY4</accession>
<reference evidence="3 4" key="1">
    <citation type="journal article" date="2014" name="Int. J. Syst. Evol. Microbiol.">
        <title>Complete genome sequence of Corynebacterium casei LMG S-19264T (=DSM 44701T), isolated from a smear-ripened cheese.</title>
        <authorList>
            <consortium name="US DOE Joint Genome Institute (JGI-PGF)"/>
            <person name="Walter F."/>
            <person name="Albersmeier A."/>
            <person name="Kalinowski J."/>
            <person name="Ruckert C."/>
        </authorList>
    </citation>
    <scope>NUCLEOTIDE SEQUENCE [LARGE SCALE GENOMIC DNA]</scope>
    <source>
        <strain evidence="3 4">NBRC 112289</strain>
    </source>
</reference>
<protein>
    <recommendedName>
        <fullName evidence="2">DUF306 domain-containing protein</fullName>
    </recommendedName>
</protein>
<evidence type="ECO:0000313" key="4">
    <source>
        <dbReference type="Proteomes" id="UP001157160"/>
    </source>
</evidence>
<sequence>MPAPRLRHGAPALLAAAALALGGCAATGDPLEPVVEGQWTLAAATRGGGQLNFAGTTVTLTAAADGFSGIGPCNAYGAAIAGDTANLEVLSLIPAEETCDDAVMELETAYFGLLLGATTAARDNGQLVLAGDEGELRFDPAPTGGAADALAGTTWNLQSVTAQGAEVPIAPGPDGAAPSLTFGADGRTSGSTGCRDIALDYAVTDGQVQFDGFPAETPECPAETAAQDDVLFTLLGFGFPADTTDGVLTVENAEFGLVATFTS</sequence>
<feature type="signal peptide" evidence="1">
    <location>
        <begin position="1"/>
        <end position="25"/>
    </location>
</feature>
<dbReference type="InterPro" id="IPR053147">
    <property type="entry name" value="Hsp_HslJ-like"/>
</dbReference>
<keyword evidence="4" id="KW-1185">Reference proteome</keyword>
<organism evidence="3 4">
    <name type="scientific">Arenivirga flava</name>
    <dbReference type="NCBI Taxonomy" id="1930060"/>
    <lineage>
        <taxon>Bacteria</taxon>
        <taxon>Bacillati</taxon>
        <taxon>Actinomycetota</taxon>
        <taxon>Actinomycetes</taxon>
        <taxon>Micrococcales</taxon>
        <taxon>Microbacteriaceae</taxon>
        <taxon>Arenivirga</taxon>
    </lineage>
</organism>
<feature type="domain" description="DUF306" evidence="2">
    <location>
        <begin position="34"/>
        <end position="135"/>
    </location>
</feature>
<feature type="domain" description="DUF306" evidence="2">
    <location>
        <begin position="149"/>
        <end position="256"/>
    </location>
</feature>
<feature type="chain" id="PRO_5041262131" description="DUF306 domain-containing protein" evidence="1">
    <location>
        <begin position="26"/>
        <end position="263"/>
    </location>
</feature>
<name>A0AA37USY4_9MICO</name>
<dbReference type="PANTHER" id="PTHR35535">
    <property type="entry name" value="HEAT SHOCK PROTEIN HSLJ"/>
    <property type="match status" value="1"/>
</dbReference>
<evidence type="ECO:0000313" key="3">
    <source>
        <dbReference type="EMBL" id="GMA29646.1"/>
    </source>
</evidence>
<gene>
    <name evidence="3" type="ORF">GCM10025874_28990</name>
</gene>